<dbReference type="EMBL" id="LRGB01003030">
    <property type="protein sequence ID" value="KZS04927.1"/>
    <property type="molecule type" value="Genomic_DNA"/>
</dbReference>
<evidence type="ECO:0000313" key="1">
    <source>
        <dbReference type="EMBL" id="KZS04927.1"/>
    </source>
</evidence>
<comment type="caution">
    <text evidence="1">The sequence shown here is derived from an EMBL/GenBank/DDBJ whole genome shotgun (WGS) entry which is preliminary data.</text>
</comment>
<evidence type="ECO:0000313" key="2">
    <source>
        <dbReference type="Proteomes" id="UP000076858"/>
    </source>
</evidence>
<organism evidence="1 2">
    <name type="scientific">Daphnia magna</name>
    <dbReference type="NCBI Taxonomy" id="35525"/>
    <lineage>
        <taxon>Eukaryota</taxon>
        <taxon>Metazoa</taxon>
        <taxon>Ecdysozoa</taxon>
        <taxon>Arthropoda</taxon>
        <taxon>Crustacea</taxon>
        <taxon>Branchiopoda</taxon>
        <taxon>Diplostraca</taxon>
        <taxon>Cladocera</taxon>
        <taxon>Anomopoda</taxon>
        <taxon>Daphniidae</taxon>
        <taxon>Daphnia</taxon>
    </lineage>
</organism>
<accession>A0A164MCC7</accession>
<dbReference type="Proteomes" id="UP000076858">
    <property type="component" value="Unassembled WGS sequence"/>
</dbReference>
<proteinExistence type="predicted"/>
<gene>
    <name evidence="1" type="ORF">APZ42_032056</name>
</gene>
<protein>
    <submittedName>
        <fullName evidence="1">Uncharacterized protein</fullName>
    </submittedName>
</protein>
<keyword evidence="2" id="KW-1185">Reference proteome</keyword>
<name>A0A164MCC7_9CRUS</name>
<sequence>MPPKNSRVHKRSMSALSNASYVSTQSTISIELYGSADKSAEIQSTNEVSSLAGQFSSQFQFCEEKLKKIRQEKAEVVFICSTWTGQPWFPVFLELACDVPMMFHQESSLLMSVIEEKHPLLTSNGLHLAAWKLSGDNFVARDFRHQWSAFLWPETERELLAHTTSRGEIGIISVCEGVRIPYRQL</sequence>
<reference evidence="1 2" key="1">
    <citation type="submission" date="2016-03" db="EMBL/GenBank/DDBJ databases">
        <title>EvidentialGene: Evidence-directed Construction of Genes on Genomes.</title>
        <authorList>
            <person name="Gilbert D.G."/>
            <person name="Choi J.-H."/>
            <person name="Mockaitis K."/>
            <person name="Colbourne J."/>
            <person name="Pfrender M."/>
        </authorList>
    </citation>
    <scope>NUCLEOTIDE SEQUENCE [LARGE SCALE GENOMIC DNA]</scope>
    <source>
        <strain evidence="1 2">Xinb3</strain>
        <tissue evidence="1">Complete organism</tissue>
    </source>
</reference>
<dbReference type="OrthoDB" id="6380429at2759"/>
<dbReference type="AlphaFoldDB" id="A0A164MCC7"/>